<organism evidence="2 3">
    <name type="scientific">Candidatus Thermodesulfobacterium syntrophicum</name>
    <dbReference type="NCBI Taxonomy" id="3060442"/>
    <lineage>
        <taxon>Bacteria</taxon>
        <taxon>Pseudomonadati</taxon>
        <taxon>Thermodesulfobacteriota</taxon>
        <taxon>Thermodesulfobacteria</taxon>
        <taxon>Thermodesulfobacteriales</taxon>
        <taxon>Thermodesulfobacteriaceae</taxon>
        <taxon>Thermodesulfobacterium</taxon>
    </lineage>
</organism>
<dbReference type="AlphaFoldDB" id="A0AAE3P4H8"/>
<feature type="signal peptide" evidence="1">
    <location>
        <begin position="1"/>
        <end position="22"/>
    </location>
</feature>
<dbReference type="EMBL" id="JAPHEG010000004">
    <property type="protein sequence ID" value="MDF2953858.1"/>
    <property type="molecule type" value="Genomic_DNA"/>
</dbReference>
<proteinExistence type="predicted"/>
<name>A0AAE3P4H8_9BACT</name>
<evidence type="ECO:0000313" key="3">
    <source>
        <dbReference type="Proteomes" id="UP001144110"/>
    </source>
</evidence>
<dbReference type="Proteomes" id="UP001144110">
    <property type="component" value="Unassembled WGS sequence"/>
</dbReference>
<accession>A0AAE3P4H8</accession>
<sequence length="161" mass="18693">MNKCKIFKILVLCFLFCISCKAKLSIETLFPKNISKLTLIQLIEGKKAIEMVNKIHGKPINAKNAWIAYYKEISDKSSNEATVWVSEAFSSFQAKKQTESMMEKITNSKKPFYNIQKLDGIYIFYGLGKKHAVFCKDRLVFWISANFEIFDDVLNHYKKLK</sequence>
<gene>
    <name evidence="2" type="ORF">OD816_001103</name>
</gene>
<feature type="chain" id="PRO_5042244791" description="Lipoprotein" evidence="1">
    <location>
        <begin position="23"/>
        <end position="161"/>
    </location>
</feature>
<evidence type="ECO:0000256" key="1">
    <source>
        <dbReference type="SAM" id="SignalP"/>
    </source>
</evidence>
<comment type="caution">
    <text evidence="2">The sequence shown here is derived from an EMBL/GenBank/DDBJ whole genome shotgun (WGS) entry which is preliminary data.</text>
</comment>
<evidence type="ECO:0000313" key="2">
    <source>
        <dbReference type="EMBL" id="MDF2953858.1"/>
    </source>
</evidence>
<evidence type="ECO:0008006" key="4">
    <source>
        <dbReference type="Google" id="ProtNLM"/>
    </source>
</evidence>
<reference evidence="2" key="1">
    <citation type="submission" date="2022-11" db="EMBL/GenBank/DDBJ databases">
        <title>Candidatus Alkanophaga archaea from heated hydrothermal vent sediment oxidize petroleum alkanes.</title>
        <authorList>
            <person name="Zehnle H."/>
            <person name="Laso-Perez R."/>
            <person name="Lipp J."/>
            <person name="Teske A."/>
            <person name="Wegener G."/>
        </authorList>
    </citation>
    <scope>NUCLEOTIDE SEQUENCE</scope>
    <source>
        <strain evidence="2">MCA70</strain>
    </source>
</reference>
<protein>
    <recommendedName>
        <fullName evidence="4">Lipoprotein</fullName>
    </recommendedName>
</protein>
<keyword evidence="1" id="KW-0732">Signal</keyword>